<keyword evidence="6" id="KW-0411">Iron-sulfur</keyword>
<keyword evidence="5" id="KW-0408">Iron</keyword>
<dbReference type="EMBL" id="AB331670">
    <property type="protein sequence ID" value="BAF82038.1"/>
    <property type="molecule type" value="mRNA"/>
</dbReference>
<keyword evidence="2" id="KW-0004">4Fe-4S</keyword>
<dbReference type="GO" id="GO:0005506">
    <property type="term" value="F:iron ion binding"/>
    <property type="evidence" value="ECO:0007669"/>
    <property type="project" value="InterPro"/>
</dbReference>
<dbReference type="Gene3D" id="3.40.50.1780">
    <property type="match status" value="1"/>
</dbReference>
<dbReference type="InterPro" id="IPR017900">
    <property type="entry name" value="4Fe4S_Fe_S_CS"/>
</dbReference>
<gene>
    <name evidence="8" type="primary">hydA1</name>
</gene>
<dbReference type="GO" id="GO:0051539">
    <property type="term" value="F:4 iron, 4 sulfur cluster binding"/>
    <property type="evidence" value="ECO:0007669"/>
    <property type="project" value="UniProtKB-KW"/>
</dbReference>
<protein>
    <submittedName>
        <fullName evidence="8">Fe-hydrogenase-like protein</fullName>
    </submittedName>
</protein>
<dbReference type="FunFam" id="3.30.70.20:FF:000035">
    <property type="entry name" value="Iron hydrogenase 1"/>
    <property type="match status" value="1"/>
</dbReference>
<dbReference type="Pfam" id="PF02906">
    <property type="entry name" value="Fe_hyd_lg_C"/>
    <property type="match status" value="1"/>
</dbReference>
<dbReference type="SUPFAM" id="SSF53920">
    <property type="entry name" value="Fe-only hydrogenase"/>
    <property type="match status" value="1"/>
</dbReference>
<evidence type="ECO:0000256" key="3">
    <source>
        <dbReference type="ARBA" id="ARBA00022723"/>
    </source>
</evidence>
<sequence>MSEDLVDASTNAIRLDRGKCVGCGHCVEACEKVAGQCVLTLEPNGTRRRVRTALGVPMQQTNCVKCGQCTLVCPVGAITEKDELDILEGVLADPAGRTIVASIAPAIRINLCEGLGLPPGSVETGKVVTALKQLGFEKVFDVTWAADLTIMEEATELVHRLRDGKALPMFTSCCPAWVNEVEQNAPEMLAHLSTARSPLGMLGSVVKSEWAKSEGLDPAKVYSVAVMPCTAKKDEVARPQFSARGYRETDLVVTARELVRLIKKRGIDFASLEDTDFDDAYSRGAGAGALFCATGGVMEAAVRSAHFFMTQRELSPVTVQAVRGLDGIKVGEVDIGGKRVKIAVAQGIANAKKLVQELRTGELKDVVFCEVMACPGGCVCGGGAPRAKTDDVKEARLSATYRLDEHNPVRQSHANPQIVEFYRRFLGGPCTHQAHEYLHTAFHTRRPAALAAGHRG</sequence>
<dbReference type="InterPro" id="IPR009016">
    <property type="entry name" value="Fe_hydrogenase"/>
</dbReference>
<accession>A8J6C2</accession>
<organism evidence="8">
    <name type="scientific">uncultured Parabasalia sp</name>
    <dbReference type="NCBI Taxonomy" id="285696"/>
    <lineage>
        <taxon>Eukaryota</taxon>
        <taxon>Metamonada</taxon>
        <taxon>Parabasalia</taxon>
        <taxon>environmental samples</taxon>
    </lineage>
</organism>
<dbReference type="Gene3D" id="4.10.260.20">
    <property type="entry name" value="Iron hydrogenase, small subunit"/>
    <property type="match status" value="1"/>
</dbReference>
<evidence type="ECO:0000256" key="1">
    <source>
        <dbReference type="ARBA" id="ARBA00006596"/>
    </source>
</evidence>
<dbReference type="PROSITE" id="PS00198">
    <property type="entry name" value="4FE4S_FER_1"/>
    <property type="match status" value="1"/>
</dbReference>
<dbReference type="PROSITE" id="PS51379">
    <property type="entry name" value="4FE4S_FER_2"/>
    <property type="match status" value="2"/>
</dbReference>
<dbReference type="SUPFAM" id="SSF54862">
    <property type="entry name" value="4Fe-4S ferredoxins"/>
    <property type="match status" value="1"/>
</dbReference>
<dbReference type="InterPro" id="IPR050340">
    <property type="entry name" value="Cytosolic_Fe-S_CAF"/>
</dbReference>
<dbReference type="NCBIfam" id="TIGR02512">
    <property type="entry name" value="FeFe_hydrog_A"/>
    <property type="match status" value="1"/>
</dbReference>
<keyword evidence="4" id="KW-0677">Repeat</keyword>
<dbReference type="InterPro" id="IPR003149">
    <property type="entry name" value="Fe_hydrogenase_ssu"/>
</dbReference>
<dbReference type="PANTHER" id="PTHR11615">
    <property type="entry name" value="NITRATE, FORMATE, IRON DEHYDROGENASE"/>
    <property type="match status" value="1"/>
</dbReference>
<evidence type="ECO:0000259" key="7">
    <source>
        <dbReference type="PROSITE" id="PS51379"/>
    </source>
</evidence>
<evidence type="ECO:0000256" key="2">
    <source>
        <dbReference type="ARBA" id="ARBA00022485"/>
    </source>
</evidence>
<dbReference type="Gene3D" id="3.30.70.20">
    <property type="match status" value="1"/>
</dbReference>
<dbReference type="Pfam" id="PF12838">
    <property type="entry name" value="Fer4_7"/>
    <property type="match status" value="1"/>
</dbReference>
<dbReference type="AlphaFoldDB" id="A8J6C2"/>
<reference evidence="8" key="1">
    <citation type="journal article" date="2007" name="Eukaryot. Cell">
        <title>Hydrogen production by termite gut protists: characterization of iron hydrogenases of Parabasalian symbionts of the termite Coptotermes formosanus.</title>
        <authorList>
            <person name="Inoue J."/>
            <person name="Saita K."/>
            <person name="Kudo T."/>
            <person name="Ui S."/>
            <person name="Ohkuma M."/>
        </authorList>
    </citation>
    <scope>NUCLEOTIDE SEQUENCE</scope>
</reference>
<dbReference type="InterPro" id="IPR036991">
    <property type="entry name" value="Fe_hydrogenase_ssu_sf"/>
</dbReference>
<feature type="domain" description="4Fe-4S ferredoxin-type" evidence="7">
    <location>
        <begin position="54"/>
        <end position="83"/>
    </location>
</feature>
<feature type="domain" description="4Fe-4S ferredoxin-type" evidence="7">
    <location>
        <begin position="11"/>
        <end position="44"/>
    </location>
</feature>
<dbReference type="InterPro" id="IPR004108">
    <property type="entry name" value="Fe_hydrogenase_lsu_C"/>
</dbReference>
<name>A8J6C2_9EUKA</name>
<dbReference type="Pfam" id="PF02256">
    <property type="entry name" value="Fe_hyd_SSU"/>
    <property type="match status" value="1"/>
</dbReference>
<dbReference type="InterPro" id="IPR013352">
    <property type="entry name" value="Fe_hydrogenase_subset"/>
</dbReference>
<evidence type="ECO:0000256" key="4">
    <source>
        <dbReference type="ARBA" id="ARBA00022737"/>
    </source>
</evidence>
<proteinExistence type="evidence at transcript level"/>
<dbReference type="InterPro" id="IPR017896">
    <property type="entry name" value="4Fe4S_Fe-S-bd"/>
</dbReference>
<dbReference type="GO" id="GO:0008901">
    <property type="term" value="F:ferredoxin hydrogenase activity"/>
    <property type="evidence" value="ECO:0007669"/>
    <property type="project" value="InterPro"/>
</dbReference>
<evidence type="ECO:0000256" key="5">
    <source>
        <dbReference type="ARBA" id="ARBA00023004"/>
    </source>
</evidence>
<dbReference type="SMART" id="SM00902">
    <property type="entry name" value="Fe_hyd_SSU"/>
    <property type="match status" value="1"/>
</dbReference>
<comment type="similarity">
    <text evidence="1">Belongs to the NARF family.</text>
</comment>
<dbReference type="Gene3D" id="3.40.950.10">
    <property type="entry name" value="Fe-only Hydrogenase (Larger Subunit), Chain L, domain 3"/>
    <property type="match status" value="1"/>
</dbReference>
<evidence type="ECO:0000313" key="8">
    <source>
        <dbReference type="EMBL" id="BAF82038.1"/>
    </source>
</evidence>
<evidence type="ECO:0000256" key="6">
    <source>
        <dbReference type="ARBA" id="ARBA00023014"/>
    </source>
</evidence>
<keyword evidence="3" id="KW-0479">Metal-binding</keyword>